<comment type="caution">
    <text evidence="1">The sequence shown here is derived from an EMBL/GenBank/DDBJ whole genome shotgun (WGS) entry which is preliminary data.</text>
</comment>
<dbReference type="Proteomes" id="UP000265520">
    <property type="component" value="Unassembled WGS sequence"/>
</dbReference>
<protein>
    <submittedName>
        <fullName evidence="1">RNA-directed DNA polymerase (Reverse transcriptase)</fullName>
    </submittedName>
</protein>
<keyword evidence="2" id="KW-1185">Reference proteome</keyword>
<sequence>MHCLDQFCQASSQKINNQKTQVYFSKNVDQRTKEDILQHTGFSQVDSLGKYLGANIAPERTTRGKFQHIIGKMQDKLSGWKHQCLSLAGRLTLTKSVLSSIPYYHMQYAKIPKNLCDEMGKKFNGAFCGVTLSRFGNLT</sequence>
<proteinExistence type="predicted"/>
<dbReference type="GO" id="GO:0003964">
    <property type="term" value="F:RNA-directed DNA polymerase activity"/>
    <property type="evidence" value="ECO:0007669"/>
    <property type="project" value="UniProtKB-KW"/>
</dbReference>
<organism evidence="1 2">
    <name type="scientific">Trifolium medium</name>
    <dbReference type="NCBI Taxonomy" id="97028"/>
    <lineage>
        <taxon>Eukaryota</taxon>
        <taxon>Viridiplantae</taxon>
        <taxon>Streptophyta</taxon>
        <taxon>Embryophyta</taxon>
        <taxon>Tracheophyta</taxon>
        <taxon>Spermatophyta</taxon>
        <taxon>Magnoliopsida</taxon>
        <taxon>eudicotyledons</taxon>
        <taxon>Gunneridae</taxon>
        <taxon>Pentapetalae</taxon>
        <taxon>rosids</taxon>
        <taxon>fabids</taxon>
        <taxon>Fabales</taxon>
        <taxon>Fabaceae</taxon>
        <taxon>Papilionoideae</taxon>
        <taxon>50 kb inversion clade</taxon>
        <taxon>NPAAA clade</taxon>
        <taxon>Hologalegina</taxon>
        <taxon>IRL clade</taxon>
        <taxon>Trifolieae</taxon>
        <taxon>Trifolium</taxon>
    </lineage>
</organism>
<keyword evidence="1" id="KW-0548">Nucleotidyltransferase</keyword>
<reference evidence="1 2" key="1">
    <citation type="journal article" date="2018" name="Front. Plant Sci.">
        <title>Red Clover (Trifolium pratense) and Zigzag Clover (T. medium) - A Picture of Genomic Similarities and Differences.</title>
        <authorList>
            <person name="Dluhosova J."/>
            <person name="Istvanek J."/>
            <person name="Nedelnik J."/>
            <person name="Repkova J."/>
        </authorList>
    </citation>
    <scope>NUCLEOTIDE SEQUENCE [LARGE SCALE GENOMIC DNA]</scope>
    <source>
        <strain evidence="2">cv. 10/8</strain>
        <tissue evidence="1">Leaf</tissue>
    </source>
</reference>
<evidence type="ECO:0000313" key="1">
    <source>
        <dbReference type="EMBL" id="MCI13457.1"/>
    </source>
</evidence>
<keyword evidence="1" id="KW-0808">Transferase</keyword>
<evidence type="ECO:0000313" key="2">
    <source>
        <dbReference type="Proteomes" id="UP000265520"/>
    </source>
</evidence>
<keyword evidence="1" id="KW-0695">RNA-directed DNA polymerase</keyword>
<dbReference type="AlphaFoldDB" id="A0A392PP83"/>
<dbReference type="EMBL" id="LXQA010088327">
    <property type="protein sequence ID" value="MCI13457.1"/>
    <property type="molecule type" value="Genomic_DNA"/>
</dbReference>
<dbReference type="PANTHER" id="PTHR33116">
    <property type="entry name" value="REVERSE TRANSCRIPTASE ZINC-BINDING DOMAIN-CONTAINING PROTEIN-RELATED-RELATED"/>
    <property type="match status" value="1"/>
</dbReference>
<dbReference type="PANTHER" id="PTHR33116:SF70">
    <property type="entry name" value="NON-LTR RETROELEMENT REVERSE TRANSCRIPTASE-LIKE PROTEIN"/>
    <property type="match status" value="1"/>
</dbReference>
<name>A0A392PP83_9FABA</name>
<accession>A0A392PP83</accession>